<evidence type="ECO:0000313" key="2">
    <source>
        <dbReference type="Proteomes" id="UP000712673"/>
    </source>
</evidence>
<name>A0A937W1T9_UNCTE</name>
<comment type="caution">
    <text evidence="1">The sequence shown here is derived from an EMBL/GenBank/DDBJ whole genome shotgun (WGS) entry which is preliminary data.</text>
</comment>
<evidence type="ECO:0000313" key="1">
    <source>
        <dbReference type="EMBL" id="MBM3225318.1"/>
    </source>
</evidence>
<proteinExistence type="predicted"/>
<dbReference type="EMBL" id="VGLS01000540">
    <property type="protein sequence ID" value="MBM3225318.1"/>
    <property type="molecule type" value="Genomic_DNA"/>
</dbReference>
<reference evidence="1" key="1">
    <citation type="submission" date="2019-03" db="EMBL/GenBank/DDBJ databases">
        <title>Lake Tanganyika Metagenome-Assembled Genomes (MAGs).</title>
        <authorList>
            <person name="Tran P."/>
        </authorList>
    </citation>
    <scope>NUCLEOTIDE SEQUENCE</scope>
    <source>
        <strain evidence="1">K_DeepCast_65m_m2_066</strain>
    </source>
</reference>
<dbReference type="Proteomes" id="UP000712673">
    <property type="component" value="Unassembled WGS sequence"/>
</dbReference>
<accession>A0A937W1T9</accession>
<sequence>MSEAVHRATQTITSSDLPRMVLHQRDLPSTLREFLPVRENVLDNETMAEQGFPGSSAERFRALGRVTGYMREFAAPAPEGKDIPVGYDLLAATVVHLFEDPAGVSRWIDEVFVSEFCARVDQELHPGQRLLSVERLTPRGFTDEAVGLRVLQSNEPGPISSTIVDFRVGCLLGVVYVATLGNTLRLELVEQLAHLLERRFMQVALEVR</sequence>
<gene>
    <name evidence="1" type="ORF">FJZ47_16155</name>
</gene>
<protein>
    <submittedName>
        <fullName evidence="1">Uncharacterized protein</fullName>
    </submittedName>
</protein>
<organism evidence="1 2">
    <name type="scientific">Tectimicrobiota bacterium</name>
    <dbReference type="NCBI Taxonomy" id="2528274"/>
    <lineage>
        <taxon>Bacteria</taxon>
        <taxon>Pseudomonadati</taxon>
        <taxon>Nitrospinota/Tectimicrobiota group</taxon>
        <taxon>Candidatus Tectimicrobiota</taxon>
    </lineage>
</organism>
<dbReference type="AlphaFoldDB" id="A0A937W1T9"/>